<dbReference type="AlphaFoldDB" id="S9XBK4"/>
<feature type="transmembrane region" description="Helical" evidence="2">
    <location>
        <begin position="32"/>
        <end position="55"/>
    </location>
</feature>
<feature type="region of interest" description="Disordered" evidence="1">
    <location>
        <begin position="93"/>
        <end position="143"/>
    </location>
</feature>
<protein>
    <submittedName>
        <fullName evidence="3">Uncharacterized protein</fullName>
    </submittedName>
</protein>
<dbReference type="Proteomes" id="UP000015464">
    <property type="component" value="Unassembled WGS sequence"/>
</dbReference>
<sequence length="143" mass="16640">MFQPRVVYDYRQPEDDSYEKVNQEITSWNFKMFLHICCLFLIFFLSGVLSVTLNYHNKPDLVAWFHSVSYIVWLISFINLQIQDVSSDLVPRKEKEKHYRKQQLSGAGTNGPSNPQPQEGQSLPEYTETIGQSDSQSHYATQT</sequence>
<gene>
    <name evidence="3" type="ORF">SPOG_02353</name>
</gene>
<keyword evidence="2" id="KW-0812">Transmembrane</keyword>
<organism evidence="3 4">
    <name type="scientific">Schizosaccharomyces cryophilus (strain OY26 / ATCC MYA-4695 / CBS 11777 / NBRC 106824 / NRRL Y48691)</name>
    <name type="common">Fission yeast</name>
    <dbReference type="NCBI Taxonomy" id="653667"/>
    <lineage>
        <taxon>Eukaryota</taxon>
        <taxon>Fungi</taxon>
        <taxon>Dikarya</taxon>
        <taxon>Ascomycota</taxon>
        <taxon>Taphrinomycotina</taxon>
        <taxon>Schizosaccharomycetes</taxon>
        <taxon>Schizosaccharomycetales</taxon>
        <taxon>Schizosaccharomycetaceae</taxon>
        <taxon>Schizosaccharomyces</taxon>
    </lineage>
</organism>
<reference evidence="3 4" key="1">
    <citation type="journal article" date="2011" name="Science">
        <title>Comparative functional genomics of the fission yeasts.</title>
        <authorList>
            <person name="Rhind N."/>
            <person name="Chen Z."/>
            <person name="Yassour M."/>
            <person name="Thompson D.A."/>
            <person name="Haas B.J."/>
            <person name="Habib N."/>
            <person name="Wapinski I."/>
            <person name="Roy S."/>
            <person name="Lin M.F."/>
            <person name="Heiman D.I."/>
            <person name="Young S.K."/>
            <person name="Furuya K."/>
            <person name="Guo Y."/>
            <person name="Pidoux A."/>
            <person name="Chen H.M."/>
            <person name="Robbertse B."/>
            <person name="Goldberg J.M."/>
            <person name="Aoki K."/>
            <person name="Bayne E.H."/>
            <person name="Berlin A.M."/>
            <person name="Desjardins C.A."/>
            <person name="Dobbs E."/>
            <person name="Dukaj L."/>
            <person name="Fan L."/>
            <person name="FitzGerald M.G."/>
            <person name="French C."/>
            <person name="Gujja S."/>
            <person name="Hansen K."/>
            <person name="Keifenheim D."/>
            <person name="Levin J.Z."/>
            <person name="Mosher R.A."/>
            <person name="Mueller C.A."/>
            <person name="Pfiffner J."/>
            <person name="Priest M."/>
            <person name="Russ C."/>
            <person name="Smialowska A."/>
            <person name="Swoboda P."/>
            <person name="Sykes S.M."/>
            <person name="Vaughn M."/>
            <person name="Vengrova S."/>
            <person name="Yoder R."/>
            <person name="Zeng Q."/>
            <person name="Allshire R."/>
            <person name="Baulcombe D."/>
            <person name="Birren B.W."/>
            <person name="Brown W."/>
            <person name="Ekwall K."/>
            <person name="Kellis M."/>
            <person name="Leatherwood J."/>
            <person name="Levin H."/>
            <person name="Margalit H."/>
            <person name="Martienssen R."/>
            <person name="Nieduszynski C.A."/>
            <person name="Spatafora J.W."/>
            <person name="Friedman N."/>
            <person name="Dalgaard J.Z."/>
            <person name="Baumann P."/>
            <person name="Niki H."/>
            <person name="Regev A."/>
            <person name="Nusbaum C."/>
        </authorList>
    </citation>
    <scope>NUCLEOTIDE SEQUENCE [LARGE SCALE GENOMIC DNA]</scope>
    <source>
        <strain evidence="4">OY26 / ATCC MYA-4695 / CBS 11777 / NBRC 106824 / NRRL Y48691</strain>
    </source>
</reference>
<dbReference type="HOGENOM" id="CLU_157439_0_0_1"/>
<dbReference type="EMBL" id="KE546991">
    <property type="protein sequence ID" value="EPY51176.1"/>
    <property type="molecule type" value="Genomic_DNA"/>
</dbReference>
<feature type="compositionally biased region" description="Polar residues" evidence="1">
    <location>
        <begin position="102"/>
        <end position="121"/>
    </location>
</feature>
<accession>S9XBK4</accession>
<name>S9XBK4_SCHCR</name>
<keyword evidence="2" id="KW-1133">Transmembrane helix</keyword>
<proteinExistence type="predicted"/>
<evidence type="ECO:0000313" key="4">
    <source>
        <dbReference type="Proteomes" id="UP000015464"/>
    </source>
</evidence>
<dbReference type="RefSeq" id="XP_013023749.1">
    <property type="nucleotide sequence ID" value="XM_013168295.1"/>
</dbReference>
<evidence type="ECO:0000313" key="3">
    <source>
        <dbReference type="EMBL" id="EPY51176.1"/>
    </source>
</evidence>
<evidence type="ECO:0000256" key="1">
    <source>
        <dbReference type="SAM" id="MobiDB-lite"/>
    </source>
</evidence>
<evidence type="ECO:0000256" key="2">
    <source>
        <dbReference type="SAM" id="Phobius"/>
    </source>
</evidence>
<keyword evidence="4" id="KW-1185">Reference proteome</keyword>
<feature type="compositionally biased region" description="Polar residues" evidence="1">
    <location>
        <begin position="129"/>
        <end position="143"/>
    </location>
</feature>
<feature type="transmembrane region" description="Helical" evidence="2">
    <location>
        <begin position="61"/>
        <end position="82"/>
    </location>
</feature>
<dbReference type="GeneID" id="25036677"/>
<keyword evidence="2" id="KW-0472">Membrane</keyword>